<protein>
    <submittedName>
        <fullName evidence="1">Uncharacterized protein</fullName>
    </submittedName>
</protein>
<keyword evidence="2" id="KW-1185">Reference proteome</keyword>
<evidence type="ECO:0000313" key="1">
    <source>
        <dbReference type="EMBL" id="EFV12489.1"/>
    </source>
</evidence>
<dbReference type="EMBL" id="ACZI02000002">
    <property type="protein sequence ID" value="EFV12489.1"/>
    <property type="molecule type" value="Genomic_DNA"/>
</dbReference>
<dbReference type="RefSeq" id="WP_007471157.1">
    <property type="nucleotide sequence ID" value="NZ_KI391953.1"/>
</dbReference>
<dbReference type="Proteomes" id="UP000004816">
    <property type="component" value="Unassembled WGS sequence"/>
</dbReference>
<evidence type="ECO:0000313" key="2">
    <source>
        <dbReference type="Proteomes" id="UP000004816"/>
    </source>
</evidence>
<name>E5XT32_SEGRC</name>
<proteinExistence type="predicted"/>
<comment type="caution">
    <text evidence="1">The sequence shown here is derived from an EMBL/GenBank/DDBJ whole genome shotgun (WGS) entry which is preliminary data.</text>
</comment>
<sequence length="145" mass="16140">MRTVRADDFEISDDEVLIGVLSWADDARPWASSAFARHAARFLADSGAISDDWHATHVLRRFADGEEVLASDLRWATRKTGDQFGASAFVELEAEREAIGERLSETGELEATLDHNRKGALFAVILLDWVENEVGPWSDLGPWRG</sequence>
<reference evidence="1 2" key="1">
    <citation type="journal article" date="2011" name="Stand. Genomic Sci.">
        <title>High quality draft genome sequence of Segniliparus rugosus CDC 945(T)= (ATCC BAA-974(T)).</title>
        <authorList>
            <person name="Earl A.M."/>
            <person name="Desjardins C.A."/>
            <person name="Fitzgerald M.G."/>
            <person name="Arachchi H.M."/>
            <person name="Zeng Q."/>
            <person name="Mehta T."/>
            <person name="Griggs A."/>
            <person name="Birren B.W."/>
            <person name="Toney N.C."/>
            <person name="Carr J."/>
            <person name="Posey J."/>
            <person name="Butler W.R."/>
        </authorList>
    </citation>
    <scope>NUCLEOTIDE SEQUENCE [LARGE SCALE GENOMIC DNA]</scope>
    <source>
        <strain evidence="2">ATCC BAA-974 / DSM 45345 / CCUG 50838 / CIP 108380 / JCM 13579 / CDC 945</strain>
    </source>
</reference>
<gene>
    <name evidence="1" type="ORF">HMPREF9336_02654</name>
</gene>
<organism evidence="1 2">
    <name type="scientific">Segniliparus rugosus (strain ATCC BAA-974 / DSM 45345 / CCUG 50838 / CIP 108380 / JCM 13579 / CDC 945)</name>
    <dbReference type="NCBI Taxonomy" id="679197"/>
    <lineage>
        <taxon>Bacteria</taxon>
        <taxon>Bacillati</taxon>
        <taxon>Actinomycetota</taxon>
        <taxon>Actinomycetes</taxon>
        <taxon>Mycobacteriales</taxon>
        <taxon>Segniliparaceae</taxon>
        <taxon>Segniliparus</taxon>
    </lineage>
</organism>
<dbReference type="HOGENOM" id="CLU_1785567_0_0_11"/>
<dbReference type="AlphaFoldDB" id="E5XT32"/>
<accession>E5XT32</accession>